<accession>A0A1F7FIZ1</accession>
<dbReference type="EMBL" id="MFYX01000024">
    <property type="protein sequence ID" value="OGK06679.1"/>
    <property type="molecule type" value="Genomic_DNA"/>
</dbReference>
<gene>
    <name evidence="2" type="ORF">A2519_11045</name>
</gene>
<feature type="transmembrane region" description="Helical" evidence="1">
    <location>
        <begin position="12"/>
        <end position="35"/>
    </location>
</feature>
<dbReference type="AlphaFoldDB" id="A0A1F7FIZ1"/>
<sequence length="186" mass="21301">MLNNIRKNDKGYALTEIIVSLFLVTLAAEVIYLNYSFIYKSSARWSKNTAAVTSLETGLHRLEHEFSHLYSIDTAETGRMVYTSDQFQKRHLTTRPELTLNNKLIFDTCVQVDSVGFYFFGSDSTRDFDKDGVVEMADLDKNHNGRLEADETAAIDFIRCSLFLTIGKKPVHILSQKRLLRKSIHL</sequence>
<evidence type="ECO:0008006" key="4">
    <source>
        <dbReference type="Google" id="ProtNLM"/>
    </source>
</evidence>
<evidence type="ECO:0000313" key="3">
    <source>
        <dbReference type="Proteomes" id="UP000179243"/>
    </source>
</evidence>
<proteinExistence type="predicted"/>
<keyword evidence="1" id="KW-0472">Membrane</keyword>
<organism evidence="2 3">
    <name type="scientific">Candidatus Raymondbacteria bacterium RIFOXYD12_FULL_49_13</name>
    <dbReference type="NCBI Taxonomy" id="1817890"/>
    <lineage>
        <taxon>Bacteria</taxon>
        <taxon>Raymondiibacteriota</taxon>
    </lineage>
</organism>
<evidence type="ECO:0000256" key="1">
    <source>
        <dbReference type="SAM" id="Phobius"/>
    </source>
</evidence>
<reference evidence="2 3" key="1">
    <citation type="journal article" date="2016" name="Nat. Commun.">
        <title>Thousands of microbial genomes shed light on interconnected biogeochemical processes in an aquifer system.</title>
        <authorList>
            <person name="Anantharaman K."/>
            <person name="Brown C.T."/>
            <person name="Hug L.A."/>
            <person name="Sharon I."/>
            <person name="Castelle C.J."/>
            <person name="Probst A.J."/>
            <person name="Thomas B.C."/>
            <person name="Singh A."/>
            <person name="Wilkins M.J."/>
            <person name="Karaoz U."/>
            <person name="Brodie E.L."/>
            <person name="Williams K.H."/>
            <person name="Hubbard S.S."/>
            <person name="Banfield J.F."/>
        </authorList>
    </citation>
    <scope>NUCLEOTIDE SEQUENCE [LARGE SCALE GENOMIC DNA]</scope>
</reference>
<keyword evidence="1" id="KW-1133">Transmembrane helix</keyword>
<name>A0A1F7FIZ1_UNCRA</name>
<keyword evidence="1" id="KW-0812">Transmembrane</keyword>
<evidence type="ECO:0000313" key="2">
    <source>
        <dbReference type="EMBL" id="OGK06679.1"/>
    </source>
</evidence>
<dbReference type="Proteomes" id="UP000179243">
    <property type="component" value="Unassembled WGS sequence"/>
</dbReference>
<protein>
    <recommendedName>
        <fullName evidence="4">EF-hand domain-containing protein</fullName>
    </recommendedName>
</protein>
<comment type="caution">
    <text evidence="2">The sequence shown here is derived from an EMBL/GenBank/DDBJ whole genome shotgun (WGS) entry which is preliminary data.</text>
</comment>